<dbReference type="PANTHER" id="PTHR43715">
    <property type="entry name" value="GDP-MANNOSE 4,6-DEHYDRATASE"/>
    <property type="match status" value="1"/>
</dbReference>
<dbReference type="Gene3D" id="3.90.25.10">
    <property type="entry name" value="UDP-galactose 4-epimerase, domain 1"/>
    <property type="match status" value="1"/>
</dbReference>
<dbReference type="EMBL" id="LIBO01000184">
    <property type="protein sequence ID" value="KRO61870.1"/>
    <property type="molecule type" value="Genomic_DNA"/>
</dbReference>
<evidence type="ECO:0000313" key="7">
    <source>
        <dbReference type="Proteomes" id="UP000051269"/>
    </source>
</evidence>
<comment type="caution">
    <text evidence="6">The sequence shown here is derived from an EMBL/GenBank/DDBJ whole genome shotgun (WGS) entry which is preliminary data.</text>
</comment>
<dbReference type="AlphaFoldDB" id="A0A0R2RGY8"/>
<dbReference type="EC" id="4.2.1.47" evidence="3"/>
<dbReference type="Gene3D" id="3.40.50.720">
    <property type="entry name" value="NAD(P)-binding Rossmann-like Domain"/>
    <property type="match status" value="1"/>
</dbReference>
<feature type="non-terminal residue" evidence="6">
    <location>
        <position position="266"/>
    </location>
</feature>
<dbReference type="Pfam" id="PF16363">
    <property type="entry name" value="GDP_Man_Dehyd"/>
    <property type="match status" value="1"/>
</dbReference>
<comment type="similarity">
    <text evidence="2">Belongs to the NAD(P)-dependent epimerase/dehydratase family. GDP-mannose 4,6-dehydratase subfamily.</text>
</comment>
<dbReference type="PANTHER" id="PTHR43715:SF1">
    <property type="entry name" value="GDP-MANNOSE 4,6 DEHYDRATASE"/>
    <property type="match status" value="1"/>
</dbReference>
<organism evidence="6 7">
    <name type="scientific">Verrucomicrobia subdivision 6 bacterium BACL9 MAG-120507-bin52</name>
    <dbReference type="NCBI Taxonomy" id="1655590"/>
    <lineage>
        <taxon>Bacteria</taxon>
        <taxon>Pseudomonadati</taxon>
        <taxon>Verrucomicrobiota</taxon>
        <taxon>Verrucomicrobiia</taxon>
        <taxon>Verrucomicrobiales</taxon>
        <taxon>Verrucomicrobia subdivision 6</taxon>
    </lineage>
</organism>
<comment type="cofactor">
    <cofactor evidence="1">
        <name>NADP(+)</name>
        <dbReference type="ChEBI" id="CHEBI:58349"/>
    </cofactor>
</comment>
<sequence length="266" mass="29618">MKSIIFGAGGQDGQILAKQLESRGGTVLRITPTHPANPISVDSVNHLIREELPDRIYYLAAHHRSSEQTPDSDGVEWMKSFQVHLGGWVNVLDAVKEYCPQTRLLFASSAHVFGLPKQIPQDESTLFQPTCAYGCSKLAGMQAGRFYREQHGMHVSHAILYPHESVFRGPVFLSKKLLLAAQQAAQNSSYRIEVGDPEATCDWGYAPEYTLAMQNILELEKPEDLVVATGFEAKVAHFAEAIFACFGLDWKKHVLSKPELLKKPTR</sequence>
<keyword evidence="4" id="KW-0456">Lyase</keyword>
<evidence type="ECO:0000259" key="5">
    <source>
        <dbReference type="Pfam" id="PF16363"/>
    </source>
</evidence>
<gene>
    <name evidence="6" type="ORF">ABR82_02295</name>
</gene>
<evidence type="ECO:0000256" key="1">
    <source>
        <dbReference type="ARBA" id="ARBA00001937"/>
    </source>
</evidence>
<dbReference type="InterPro" id="IPR016040">
    <property type="entry name" value="NAD(P)-bd_dom"/>
</dbReference>
<proteinExistence type="inferred from homology"/>
<reference evidence="6 7" key="1">
    <citation type="submission" date="2015-10" db="EMBL/GenBank/DDBJ databases">
        <title>Metagenome-Assembled Genomes uncover a global brackish microbiome.</title>
        <authorList>
            <person name="Hugerth L.W."/>
            <person name="Larsson J."/>
            <person name="Alneberg J."/>
            <person name="Lindh M.V."/>
            <person name="Legrand C."/>
            <person name="Pinhassi J."/>
            <person name="Andersson A.F."/>
        </authorList>
    </citation>
    <scope>NUCLEOTIDE SEQUENCE [LARGE SCALE GENOMIC DNA]</scope>
    <source>
        <strain evidence="6">BACL18 MAG-120507-bin52</strain>
    </source>
</reference>
<dbReference type="InterPro" id="IPR036291">
    <property type="entry name" value="NAD(P)-bd_dom_sf"/>
</dbReference>
<evidence type="ECO:0000256" key="3">
    <source>
        <dbReference type="ARBA" id="ARBA00011989"/>
    </source>
</evidence>
<dbReference type="SUPFAM" id="SSF51735">
    <property type="entry name" value="NAD(P)-binding Rossmann-fold domains"/>
    <property type="match status" value="1"/>
</dbReference>
<dbReference type="GO" id="GO:0042351">
    <property type="term" value="P:'de novo' GDP-L-fucose biosynthetic process"/>
    <property type="evidence" value="ECO:0007669"/>
    <property type="project" value="TreeGrafter"/>
</dbReference>
<dbReference type="GO" id="GO:0008446">
    <property type="term" value="F:GDP-mannose 4,6-dehydratase activity"/>
    <property type="evidence" value="ECO:0007669"/>
    <property type="project" value="UniProtKB-EC"/>
</dbReference>
<evidence type="ECO:0000313" key="6">
    <source>
        <dbReference type="EMBL" id="KRO61870.1"/>
    </source>
</evidence>
<dbReference type="Proteomes" id="UP000051269">
    <property type="component" value="Unassembled WGS sequence"/>
</dbReference>
<accession>A0A0R2RGY8</accession>
<name>A0A0R2RGY8_9BACT</name>
<dbReference type="InterPro" id="IPR006368">
    <property type="entry name" value="GDP_Man_deHydtase"/>
</dbReference>
<evidence type="ECO:0000256" key="2">
    <source>
        <dbReference type="ARBA" id="ARBA00009263"/>
    </source>
</evidence>
<feature type="domain" description="NAD(P)-binding" evidence="5">
    <location>
        <begin position="42"/>
        <end position="252"/>
    </location>
</feature>
<protein>
    <recommendedName>
        <fullName evidence="3">GDP-mannose 4,6-dehydratase</fullName>
        <ecNumber evidence="3">4.2.1.47</ecNumber>
    </recommendedName>
</protein>
<evidence type="ECO:0000256" key="4">
    <source>
        <dbReference type="ARBA" id="ARBA00023239"/>
    </source>
</evidence>